<name>A0A9D4LCJ3_DREPO</name>
<evidence type="ECO:0000313" key="2">
    <source>
        <dbReference type="Proteomes" id="UP000828390"/>
    </source>
</evidence>
<dbReference type="CDD" id="cd00303">
    <property type="entry name" value="retropepsin_like"/>
    <property type="match status" value="1"/>
</dbReference>
<dbReference type="Proteomes" id="UP000828390">
    <property type="component" value="Unassembled WGS sequence"/>
</dbReference>
<keyword evidence="2" id="KW-1185">Reference proteome</keyword>
<evidence type="ECO:0008006" key="3">
    <source>
        <dbReference type="Google" id="ProtNLM"/>
    </source>
</evidence>
<reference evidence="1" key="1">
    <citation type="journal article" date="2019" name="bioRxiv">
        <title>The Genome of the Zebra Mussel, Dreissena polymorpha: A Resource for Invasive Species Research.</title>
        <authorList>
            <person name="McCartney M.A."/>
            <person name="Auch B."/>
            <person name="Kono T."/>
            <person name="Mallez S."/>
            <person name="Zhang Y."/>
            <person name="Obille A."/>
            <person name="Becker A."/>
            <person name="Abrahante J.E."/>
            <person name="Garbe J."/>
            <person name="Badalamenti J.P."/>
            <person name="Herman A."/>
            <person name="Mangelson H."/>
            <person name="Liachko I."/>
            <person name="Sullivan S."/>
            <person name="Sone E.D."/>
            <person name="Koren S."/>
            <person name="Silverstein K.A.T."/>
            <person name="Beckman K.B."/>
            <person name="Gohl D.M."/>
        </authorList>
    </citation>
    <scope>NUCLEOTIDE SEQUENCE</scope>
    <source>
        <strain evidence="1">Duluth1</strain>
        <tissue evidence="1">Whole animal</tissue>
    </source>
</reference>
<organism evidence="1 2">
    <name type="scientific">Dreissena polymorpha</name>
    <name type="common">Zebra mussel</name>
    <name type="synonym">Mytilus polymorpha</name>
    <dbReference type="NCBI Taxonomy" id="45954"/>
    <lineage>
        <taxon>Eukaryota</taxon>
        <taxon>Metazoa</taxon>
        <taxon>Spiralia</taxon>
        <taxon>Lophotrochozoa</taxon>
        <taxon>Mollusca</taxon>
        <taxon>Bivalvia</taxon>
        <taxon>Autobranchia</taxon>
        <taxon>Heteroconchia</taxon>
        <taxon>Euheterodonta</taxon>
        <taxon>Imparidentia</taxon>
        <taxon>Neoheterodontei</taxon>
        <taxon>Myida</taxon>
        <taxon>Dreissenoidea</taxon>
        <taxon>Dreissenidae</taxon>
        <taxon>Dreissena</taxon>
    </lineage>
</organism>
<dbReference type="EMBL" id="JAIWYP010000003">
    <property type="protein sequence ID" value="KAH3854516.1"/>
    <property type="molecule type" value="Genomic_DNA"/>
</dbReference>
<dbReference type="InterPro" id="IPR021109">
    <property type="entry name" value="Peptidase_aspartic_dom_sf"/>
</dbReference>
<dbReference type="SUPFAM" id="SSF50630">
    <property type="entry name" value="Acid proteases"/>
    <property type="match status" value="1"/>
</dbReference>
<proteinExistence type="predicted"/>
<protein>
    <recommendedName>
        <fullName evidence="3">Aspartic peptidase DDI1-type domain-containing protein</fullName>
    </recommendedName>
</protein>
<comment type="caution">
    <text evidence="1">The sequence shown here is derived from an EMBL/GenBank/DDBJ whole genome shotgun (WGS) entry which is preliminary data.</text>
</comment>
<accession>A0A9D4LCJ3</accession>
<dbReference type="AlphaFoldDB" id="A0A9D4LCJ3"/>
<gene>
    <name evidence="1" type="ORF">DPMN_097059</name>
</gene>
<evidence type="ECO:0000313" key="1">
    <source>
        <dbReference type="EMBL" id="KAH3854516.1"/>
    </source>
</evidence>
<reference evidence="1" key="2">
    <citation type="submission" date="2020-11" db="EMBL/GenBank/DDBJ databases">
        <authorList>
            <person name="McCartney M.A."/>
            <person name="Auch B."/>
            <person name="Kono T."/>
            <person name="Mallez S."/>
            <person name="Becker A."/>
            <person name="Gohl D.M."/>
            <person name="Silverstein K.A.T."/>
            <person name="Koren S."/>
            <person name="Bechman K.B."/>
            <person name="Herman A."/>
            <person name="Abrahante J.E."/>
            <person name="Garbe J."/>
        </authorList>
    </citation>
    <scope>NUCLEOTIDE SEQUENCE</scope>
    <source>
        <strain evidence="1">Duluth1</strain>
        <tissue evidence="1">Whole animal</tissue>
    </source>
</reference>
<dbReference type="Gene3D" id="2.40.70.10">
    <property type="entry name" value="Acid Proteases"/>
    <property type="match status" value="1"/>
</dbReference>
<sequence length="189" mass="20920">MFGIPLKLQSVETNAVIDTAAEVPIISDMDYHTLPESPRIIKKLRLNTADRDMSMSGFVCGPLTIKIGESEFEENVYVAPIQDDMLLGLDFMRKYKMLVNIPEEHVSMGTLSIPMLKQPMHEEIASVTVCRTTVIPPSTFKNVECGINKDLTAFVVEQCGGGNVAILPTLYSHENKSKVCVINMTVEPC</sequence>